<name>A0ABQ5S3Z9_9CHLO</name>
<dbReference type="EMBL" id="BSDZ01000020">
    <property type="protein sequence ID" value="GLI64617.1"/>
    <property type="molecule type" value="Genomic_DNA"/>
</dbReference>
<keyword evidence="1" id="KW-0812">Transmembrane</keyword>
<comment type="caution">
    <text evidence="2">The sequence shown here is derived from an EMBL/GenBank/DDBJ whole genome shotgun (WGS) entry which is preliminary data.</text>
</comment>
<keyword evidence="1" id="KW-1133">Transmembrane helix</keyword>
<gene>
    <name evidence="2" type="ORF">VaNZ11_007931</name>
</gene>
<dbReference type="Proteomes" id="UP001165090">
    <property type="component" value="Unassembled WGS sequence"/>
</dbReference>
<proteinExistence type="predicted"/>
<organism evidence="2 3">
    <name type="scientific">Volvox africanus</name>
    <dbReference type="NCBI Taxonomy" id="51714"/>
    <lineage>
        <taxon>Eukaryota</taxon>
        <taxon>Viridiplantae</taxon>
        <taxon>Chlorophyta</taxon>
        <taxon>core chlorophytes</taxon>
        <taxon>Chlorophyceae</taxon>
        <taxon>CS clade</taxon>
        <taxon>Chlamydomonadales</taxon>
        <taxon>Volvocaceae</taxon>
        <taxon>Volvox</taxon>
    </lineage>
</organism>
<evidence type="ECO:0000313" key="2">
    <source>
        <dbReference type="EMBL" id="GLI64617.1"/>
    </source>
</evidence>
<evidence type="ECO:0000313" key="3">
    <source>
        <dbReference type="Proteomes" id="UP001165090"/>
    </source>
</evidence>
<feature type="transmembrane region" description="Helical" evidence="1">
    <location>
        <begin position="75"/>
        <end position="93"/>
    </location>
</feature>
<evidence type="ECO:0000256" key="1">
    <source>
        <dbReference type="SAM" id="Phobius"/>
    </source>
</evidence>
<sequence length="129" mass="14750">MATIHIQNNLARWNIQLHDHQPWTARRIVRSRCPMHCRPDPNLRARPYIAHYMTVRALPSVGMDVLLKGPTLSELFSYGQAAISLAGAAWHAIVAPFEIFGSDQWGLNFLFYFTVLLMAYNLVFQAPKQ</sequence>
<accession>A0ABQ5S3Z9</accession>
<reference evidence="2 3" key="1">
    <citation type="journal article" date="2023" name="IScience">
        <title>Expanded male sex-determining region conserved during the evolution of homothallism in the green alga Volvox.</title>
        <authorList>
            <person name="Yamamoto K."/>
            <person name="Matsuzaki R."/>
            <person name="Mahakham W."/>
            <person name="Heman W."/>
            <person name="Sekimoto H."/>
            <person name="Kawachi M."/>
            <person name="Minakuchi Y."/>
            <person name="Toyoda A."/>
            <person name="Nozaki H."/>
        </authorList>
    </citation>
    <scope>NUCLEOTIDE SEQUENCE [LARGE SCALE GENOMIC DNA]</scope>
    <source>
        <strain evidence="2 3">NIES-4468</strain>
    </source>
</reference>
<keyword evidence="1" id="KW-0472">Membrane</keyword>
<keyword evidence="3" id="KW-1185">Reference proteome</keyword>
<protein>
    <submittedName>
        <fullName evidence="2">Uncharacterized protein</fullName>
    </submittedName>
</protein>
<feature type="transmembrane region" description="Helical" evidence="1">
    <location>
        <begin position="105"/>
        <end position="124"/>
    </location>
</feature>